<dbReference type="Pfam" id="PF02899">
    <property type="entry name" value="Phage_int_SAM_1"/>
    <property type="match status" value="1"/>
</dbReference>
<gene>
    <name evidence="11 14" type="primary">xerD</name>
    <name evidence="14" type="ORF">MTBBW1_2050018</name>
</gene>
<dbReference type="Pfam" id="PF00589">
    <property type="entry name" value="Phage_integrase"/>
    <property type="match status" value="1"/>
</dbReference>
<organism evidence="14 15">
    <name type="scientific">Desulfamplus magnetovallimortis</name>
    <dbReference type="NCBI Taxonomy" id="1246637"/>
    <lineage>
        <taxon>Bacteria</taxon>
        <taxon>Pseudomonadati</taxon>
        <taxon>Thermodesulfobacteriota</taxon>
        <taxon>Desulfobacteria</taxon>
        <taxon>Desulfobacterales</taxon>
        <taxon>Desulfobacteraceae</taxon>
        <taxon>Desulfamplus</taxon>
    </lineage>
</organism>
<evidence type="ECO:0000256" key="11">
    <source>
        <dbReference type="HAMAP-Rule" id="MF_01807"/>
    </source>
</evidence>
<dbReference type="AlphaFoldDB" id="A0A1W1HCB1"/>
<dbReference type="PROSITE" id="PS51900">
    <property type="entry name" value="CB"/>
    <property type="match status" value="1"/>
</dbReference>
<keyword evidence="10 11" id="KW-0131">Cell cycle</keyword>
<evidence type="ECO:0000256" key="8">
    <source>
        <dbReference type="ARBA" id="ARBA00023125"/>
    </source>
</evidence>
<comment type="subcellular location">
    <subcellularLocation>
        <location evidence="1 11">Cytoplasm</location>
    </subcellularLocation>
</comment>
<evidence type="ECO:0000256" key="7">
    <source>
        <dbReference type="ARBA" id="ARBA00022908"/>
    </source>
</evidence>
<evidence type="ECO:0000256" key="1">
    <source>
        <dbReference type="ARBA" id="ARBA00004496"/>
    </source>
</evidence>
<comment type="function">
    <text evidence="11">Site-specific tyrosine recombinase, which acts by catalyzing the cutting and rejoining of the recombining DNA molecules. The XerC-XerD complex is essential to convert dimers of the bacterial chromosome into monomers to permit their segregation at cell division. It also contributes to the segregational stability of plasmids.</text>
</comment>
<dbReference type="InterPro" id="IPR044068">
    <property type="entry name" value="CB"/>
</dbReference>
<dbReference type="Gene3D" id="1.10.443.10">
    <property type="entry name" value="Intergrase catalytic core"/>
    <property type="match status" value="1"/>
</dbReference>
<evidence type="ECO:0000256" key="6">
    <source>
        <dbReference type="ARBA" id="ARBA00022829"/>
    </source>
</evidence>
<dbReference type="InterPro" id="IPR004107">
    <property type="entry name" value="Integrase_SAM-like_N"/>
</dbReference>
<dbReference type="PROSITE" id="PS51898">
    <property type="entry name" value="TYR_RECOMBINASE"/>
    <property type="match status" value="1"/>
</dbReference>
<keyword evidence="6 11" id="KW-0159">Chromosome partition</keyword>
<dbReference type="InterPro" id="IPR011010">
    <property type="entry name" value="DNA_brk_join_enz"/>
</dbReference>
<feature type="active site" evidence="11">
    <location>
        <position position="181"/>
    </location>
</feature>
<keyword evidence="15" id="KW-1185">Reference proteome</keyword>
<keyword evidence="8 11" id="KW-0238">DNA-binding</keyword>
<dbReference type="RefSeq" id="WP_245809518.1">
    <property type="nucleotide sequence ID" value="NZ_LT828557.1"/>
</dbReference>
<dbReference type="NCBIfam" id="NF001399">
    <property type="entry name" value="PRK00283.1"/>
    <property type="match status" value="1"/>
</dbReference>
<dbReference type="GO" id="GO:0051301">
    <property type="term" value="P:cell division"/>
    <property type="evidence" value="ECO:0007669"/>
    <property type="project" value="UniProtKB-KW"/>
</dbReference>
<reference evidence="14 15" key="1">
    <citation type="submission" date="2017-03" db="EMBL/GenBank/DDBJ databases">
        <authorList>
            <person name="Afonso C.L."/>
            <person name="Miller P.J."/>
            <person name="Scott M.A."/>
            <person name="Spackman E."/>
            <person name="Goraichik I."/>
            <person name="Dimitrov K.M."/>
            <person name="Suarez D.L."/>
            <person name="Swayne D.E."/>
        </authorList>
    </citation>
    <scope>NUCLEOTIDE SEQUENCE [LARGE SCALE GENOMIC DNA]</scope>
    <source>
        <strain evidence="14">PRJEB14757</strain>
    </source>
</reference>
<dbReference type="InterPro" id="IPR013762">
    <property type="entry name" value="Integrase-like_cat_sf"/>
</dbReference>
<evidence type="ECO:0000256" key="10">
    <source>
        <dbReference type="ARBA" id="ARBA00023306"/>
    </source>
</evidence>
<dbReference type="GO" id="GO:0003677">
    <property type="term" value="F:DNA binding"/>
    <property type="evidence" value="ECO:0007669"/>
    <property type="project" value="UniProtKB-UniRule"/>
</dbReference>
<dbReference type="SUPFAM" id="SSF56349">
    <property type="entry name" value="DNA breaking-rejoining enzymes"/>
    <property type="match status" value="1"/>
</dbReference>
<dbReference type="STRING" id="1246637.MTBBW1_2050018"/>
<dbReference type="Proteomes" id="UP000191931">
    <property type="component" value="Unassembled WGS sequence"/>
</dbReference>
<name>A0A1W1HCB1_9BACT</name>
<feature type="active site" evidence="11">
    <location>
        <position position="157"/>
    </location>
</feature>
<proteinExistence type="inferred from homology"/>
<accession>A0A1W1HCB1</accession>
<evidence type="ECO:0000256" key="3">
    <source>
        <dbReference type="ARBA" id="ARBA00015810"/>
    </source>
</evidence>
<evidence type="ECO:0000313" key="14">
    <source>
        <dbReference type="EMBL" id="SLM30025.1"/>
    </source>
</evidence>
<dbReference type="PANTHER" id="PTHR30349:SF81">
    <property type="entry name" value="TYROSINE RECOMBINASE XERC"/>
    <property type="match status" value="1"/>
</dbReference>
<evidence type="ECO:0000256" key="4">
    <source>
        <dbReference type="ARBA" id="ARBA00022490"/>
    </source>
</evidence>
<dbReference type="InterPro" id="IPR050090">
    <property type="entry name" value="Tyrosine_recombinase_XerCD"/>
</dbReference>
<dbReference type="InterPro" id="IPR011932">
    <property type="entry name" value="Recomb_XerD"/>
</dbReference>
<evidence type="ECO:0000256" key="2">
    <source>
        <dbReference type="ARBA" id="ARBA00010450"/>
    </source>
</evidence>
<evidence type="ECO:0000259" key="13">
    <source>
        <dbReference type="PROSITE" id="PS51900"/>
    </source>
</evidence>
<protein>
    <recommendedName>
        <fullName evidence="3 11">Tyrosine recombinase XerD</fullName>
    </recommendedName>
</protein>
<feature type="domain" description="Tyr recombinase" evidence="12">
    <location>
        <begin position="117"/>
        <end position="300"/>
    </location>
</feature>
<comment type="subunit">
    <text evidence="11">Forms a cyclic heterotetrameric complex composed of two molecules of XerC and two molecules of XerD.</text>
</comment>
<keyword evidence="4 11" id="KW-0963">Cytoplasm</keyword>
<keyword evidence="9 11" id="KW-0233">DNA recombination</keyword>
<comment type="similarity">
    <text evidence="2 11">Belongs to the 'phage' integrase family. XerD subfamily.</text>
</comment>
<dbReference type="GO" id="GO:0006313">
    <property type="term" value="P:DNA transposition"/>
    <property type="evidence" value="ECO:0007669"/>
    <property type="project" value="UniProtKB-UniRule"/>
</dbReference>
<evidence type="ECO:0000259" key="12">
    <source>
        <dbReference type="PROSITE" id="PS51898"/>
    </source>
</evidence>
<dbReference type="GO" id="GO:0007059">
    <property type="term" value="P:chromosome segregation"/>
    <property type="evidence" value="ECO:0007669"/>
    <property type="project" value="UniProtKB-UniRule"/>
</dbReference>
<dbReference type="PANTHER" id="PTHR30349">
    <property type="entry name" value="PHAGE INTEGRASE-RELATED"/>
    <property type="match status" value="1"/>
</dbReference>
<dbReference type="GO" id="GO:0009037">
    <property type="term" value="F:tyrosine-based site-specific recombinase activity"/>
    <property type="evidence" value="ECO:0007669"/>
    <property type="project" value="UniProtKB-UniRule"/>
</dbReference>
<dbReference type="InterPro" id="IPR002104">
    <property type="entry name" value="Integrase_catalytic"/>
</dbReference>
<feature type="active site" evidence="11">
    <location>
        <position position="252"/>
    </location>
</feature>
<dbReference type="HAMAP" id="MF_01808">
    <property type="entry name" value="Recomb_XerC_XerD"/>
    <property type="match status" value="1"/>
</dbReference>
<dbReference type="InterPro" id="IPR010998">
    <property type="entry name" value="Integrase_recombinase_N"/>
</dbReference>
<evidence type="ECO:0000256" key="9">
    <source>
        <dbReference type="ARBA" id="ARBA00023172"/>
    </source>
</evidence>
<dbReference type="NCBIfam" id="TIGR02225">
    <property type="entry name" value="recomb_XerD"/>
    <property type="match status" value="1"/>
</dbReference>
<dbReference type="InterPro" id="IPR023009">
    <property type="entry name" value="Tyrosine_recombinase_XerC/XerD"/>
</dbReference>
<feature type="active site" description="O-(3'-phospho-DNA)-tyrosine intermediate" evidence="11">
    <location>
        <position position="287"/>
    </location>
</feature>
<sequence>MKLSEKPSDLHIDKIAELYTNHMVLEKGLAANTIESYTHDLAVFFGFMAKNYIEQISEINTTAILAWLVYLKKEGLSARSRARNLIAVRGLFKFLIQENIVTSDPIKHVDIPKTGFHIPSVMTIEEIEKLLSIPDTSKPAELRNAAMLEILYAAGLRVSELVSMKVQDINFDAGFVRVFGKGSRERIVPVGSHARTCTMEWINTGRPCMLKNISSKYLFVARAGKPMTRQGFWKIVKKYCLKADIHRNITPHTFRHSFATHLIEGGADLRSVQTMLGHSDISTTQIYTHISREYLLDMHKKFHPRG</sequence>
<evidence type="ECO:0000313" key="15">
    <source>
        <dbReference type="Proteomes" id="UP000191931"/>
    </source>
</evidence>
<feature type="active site" evidence="11">
    <location>
        <position position="255"/>
    </location>
</feature>
<dbReference type="GO" id="GO:0005737">
    <property type="term" value="C:cytoplasm"/>
    <property type="evidence" value="ECO:0007669"/>
    <property type="project" value="UniProtKB-SubCell"/>
</dbReference>
<keyword evidence="5 11" id="KW-0132">Cell division</keyword>
<dbReference type="EMBL" id="FWEV01000119">
    <property type="protein sequence ID" value="SLM30025.1"/>
    <property type="molecule type" value="Genomic_DNA"/>
</dbReference>
<dbReference type="HAMAP" id="MF_01807">
    <property type="entry name" value="Recomb_XerD"/>
    <property type="match status" value="1"/>
</dbReference>
<dbReference type="Gene3D" id="1.10.150.130">
    <property type="match status" value="1"/>
</dbReference>
<feature type="active site" evidence="11">
    <location>
        <position position="278"/>
    </location>
</feature>
<keyword evidence="7 11" id="KW-0229">DNA integration</keyword>
<evidence type="ECO:0000256" key="5">
    <source>
        <dbReference type="ARBA" id="ARBA00022618"/>
    </source>
</evidence>
<feature type="domain" description="Core-binding (CB)" evidence="13">
    <location>
        <begin position="10"/>
        <end position="96"/>
    </location>
</feature>
<dbReference type="CDD" id="cd00798">
    <property type="entry name" value="INT_XerDC_C"/>
    <property type="match status" value="1"/>
</dbReference>